<evidence type="ECO:0008006" key="3">
    <source>
        <dbReference type="Google" id="ProtNLM"/>
    </source>
</evidence>
<evidence type="ECO:0000313" key="1">
    <source>
        <dbReference type="EMBL" id="OWJ55613.1"/>
    </source>
</evidence>
<dbReference type="Proteomes" id="UP000196694">
    <property type="component" value="Unassembled WGS sequence"/>
</dbReference>
<comment type="caution">
    <text evidence="1">The sequence shown here is derived from an EMBL/GenBank/DDBJ whole genome shotgun (WGS) entry which is preliminary data.</text>
</comment>
<dbReference type="EMBL" id="NCQP01000001">
    <property type="protein sequence ID" value="OWJ55613.1"/>
    <property type="molecule type" value="Genomic_DNA"/>
</dbReference>
<gene>
    <name evidence="1" type="ORF">Pdsh_02160</name>
</gene>
<dbReference type="InterPro" id="IPR036390">
    <property type="entry name" value="WH_DNA-bd_sf"/>
</dbReference>
<reference evidence="1 2" key="1">
    <citation type="submission" date="2017-05" db="EMBL/GenBank/DDBJ databases">
        <title>The draft genome of the hyperthermophilic archaeon 'Pyrodictium delaneyi strain Hulk', an iron and nitrate reducer, reveals the capacity for sulfate reduction.</title>
        <authorList>
            <person name="Demey L.M."/>
            <person name="Miller C."/>
            <person name="Manzella M."/>
            <person name="Reguera G."/>
            <person name="Kashefi K."/>
        </authorList>
    </citation>
    <scope>NUCLEOTIDE SEQUENCE [LARGE SCALE GENOMIC DNA]</scope>
    <source>
        <strain evidence="1 2">Hulk</strain>
    </source>
</reference>
<dbReference type="RefSeq" id="WP_088171747.1">
    <property type="nucleotide sequence ID" value="NZ_NCQP01000001.1"/>
</dbReference>
<dbReference type="Gene3D" id="1.10.10.10">
    <property type="entry name" value="Winged helix-like DNA-binding domain superfamily/Winged helix DNA-binding domain"/>
    <property type="match status" value="1"/>
</dbReference>
<sequence>MEEAGGLKKLMVLALLGNGPVQGRTRMMKLLFLAQDRARKRGIELDGGFEFIPYRFGPWSYEVLMVLEELQQEGLVEEEVEETSYGPRFRYFLTRRGREEAEKARQKLPPEIVEELDRVYREWAQRRLIELIAYIYKKYPDYAPA</sequence>
<dbReference type="SUPFAM" id="SSF46785">
    <property type="entry name" value="Winged helix' DNA-binding domain"/>
    <property type="match status" value="1"/>
</dbReference>
<dbReference type="AlphaFoldDB" id="A0A211YRD7"/>
<accession>A0A211YRD7</accession>
<evidence type="ECO:0000313" key="2">
    <source>
        <dbReference type="Proteomes" id="UP000196694"/>
    </source>
</evidence>
<proteinExistence type="predicted"/>
<dbReference type="InterPro" id="IPR036388">
    <property type="entry name" value="WH-like_DNA-bd_sf"/>
</dbReference>
<organism evidence="1 2">
    <name type="scientific">Pyrodictium delaneyi</name>
    <dbReference type="NCBI Taxonomy" id="1273541"/>
    <lineage>
        <taxon>Archaea</taxon>
        <taxon>Thermoproteota</taxon>
        <taxon>Thermoprotei</taxon>
        <taxon>Desulfurococcales</taxon>
        <taxon>Pyrodictiaceae</taxon>
        <taxon>Pyrodictium</taxon>
    </lineage>
</organism>
<keyword evidence="2" id="KW-1185">Reference proteome</keyword>
<name>A0A211YRD7_9CREN</name>
<protein>
    <recommendedName>
        <fullName evidence="3">PadR family transcriptional regulator</fullName>
    </recommendedName>
</protein>